<evidence type="ECO:0000313" key="3">
    <source>
        <dbReference type="Proteomes" id="UP001176941"/>
    </source>
</evidence>
<reference evidence="2" key="1">
    <citation type="submission" date="2023-04" db="EMBL/GenBank/DDBJ databases">
        <authorList>
            <consortium name="ELIXIR-Norway"/>
        </authorList>
    </citation>
    <scope>NUCLEOTIDE SEQUENCE [LARGE SCALE GENOMIC DNA]</scope>
</reference>
<organism evidence="2 3">
    <name type="scientific">Rangifer tarandus platyrhynchus</name>
    <name type="common">Svalbard reindeer</name>
    <dbReference type="NCBI Taxonomy" id="3082113"/>
    <lineage>
        <taxon>Eukaryota</taxon>
        <taxon>Metazoa</taxon>
        <taxon>Chordata</taxon>
        <taxon>Craniata</taxon>
        <taxon>Vertebrata</taxon>
        <taxon>Euteleostomi</taxon>
        <taxon>Mammalia</taxon>
        <taxon>Eutheria</taxon>
        <taxon>Laurasiatheria</taxon>
        <taxon>Artiodactyla</taxon>
        <taxon>Ruminantia</taxon>
        <taxon>Pecora</taxon>
        <taxon>Cervidae</taxon>
        <taxon>Odocoileinae</taxon>
        <taxon>Rangifer</taxon>
    </lineage>
</organism>
<accession>A0ABN8Z6P8</accession>
<protein>
    <submittedName>
        <fullName evidence="2">Uncharacterized protein</fullName>
    </submittedName>
</protein>
<feature type="region of interest" description="Disordered" evidence="1">
    <location>
        <begin position="59"/>
        <end position="150"/>
    </location>
</feature>
<evidence type="ECO:0000313" key="2">
    <source>
        <dbReference type="EMBL" id="CAI9169404.1"/>
    </source>
</evidence>
<evidence type="ECO:0000256" key="1">
    <source>
        <dbReference type="SAM" id="MobiDB-lite"/>
    </source>
</evidence>
<dbReference type="Proteomes" id="UP001176941">
    <property type="component" value="Chromosome 3"/>
</dbReference>
<gene>
    <name evidence="2" type="ORF">MRATA1EN1_LOCUS18366</name>
</gene>
<dbReference type="EMBL" id="OX459939">
    <property type="protein sequence ID" value="CAI9169404.1"/>
    <property type="molecule type" value="Genomic_DNA"/>
</dbReference>
<feature type="compositionally biased region" description="Low complexity" evidence="1">
    <location>
        <begin position="93"/>
        <end position="108"/>
    </location>
</feature>
<sequence length="150" mass="15713">MAVSDLPSALLTNKQGYRLAAVSLHLQAQRPGFRSRQSPSLSPPSAVFGRRIAGACRAQSARGAGPASIRRRAIGSAAAERRSPKNWSTSAGLAPPLLRSRPAVAPAPRARDWPRPPSFPRADWPAHGSVRPGAAAAAAAEEKQSRPEGS</sequence>
<keyword evidence="3" id="KW-1185">Reference proteome</keyword>
<name>A0ABN8Z6P8_RANTA</name>
<proteinExistence type="predicted"/>
<feature type="compositionally biased region" description="Basic and acidic residues" evidence="1">
    <location>
        <begin position="140"/>
        <end position="150"/>
    </location>
</feature>